<sequence>MGVIPSICVFISNRRQRLPLCREVPLCQTHSQRLYVIVF</sequence>
<dbReference type="HOGENOM" id="CLU_3310146_0_0_9"/>
<name>G9YTV5_FLAPL</name>
<organism evidence="1 2">
    <name type="scientific">Flavonifractor plautii ATCC 29863</name>
    <dbReference type="NCBI Taxonomy" id="411475"/>
    <lineage>
        <taxon>Bacteria</taxon>
        <taxon>Bacillati</taxon>
        <taxon>Bacillota</taxon>
        <taxon>Clostridia</taxon>
        <taxon>Eubacteriales</taxon>
        <taxon>Oscillospiraceae</taxon>
        <taxon>Flavonifractor</taxon>
    </lineage>
</organism>
<protein>
    <submittedName>
        <fullName evidence="1">Uncharacterized protein</fullName>
    </submittedName>
</protein>
<comment type="caution">
    <text evidence="1">The sequence shown here is derived from an EMBL/GenBank/DDBJ whole genome shotgun (WGS) entry which is preliminary data.</text>
</comment>
<gene>
    <name evidence="1" type="ORF">HMPREF0372_02967</name>
</gene>
<dbReference type="EMBL" id="AGCK01000240">
    <property type="protein sequence ID" value="EHM43415.1"/>
    <property type="molecule type" value="Genomic_DNA"/>
</dbReference>
<dbReference type="Proteomes" id="UP000004459">
    <property type="component" value="Unassembled WGS sequence"/>
</dbReference>
<reference evidence="1 2" key="1">
    <citation type="submission" date="2011-08" db="EMBL/GenBank/DDBJ databases">
        <authorList>
            <person name="Weinstock G."/>
            <person name="Sodergren E."/>
            <person name="Clifton S."/>
            <person name="Fulton L."/>
            <person name="Fulton B."/>
            <person name="Courtney L."/>
            <person name="Fronick C."/>
            <person name="Harrison M."/>
            <person name="Strong C."/>
            <person name="Farmer C."/>
            <person name="Delahaunty K."/>
            <person name="Markovic C."/>
            <person name="Hall O."/>
            <person name="Minx P."/>
            <person name="Tomlinson C."/>
            <person name="Mitreva M."/>
            <person name="Hou S."/>
            <person name="Chen J."/>
            <person name="Wollam A."/>
            <person name="Pepin K.H."/>
            <person name="Johnson M."/>
            <person name="Bhonagiri V."/>
            <person name="Zhang X."/>
            <person name="Suruliraj S."/>
            <person name="Warren W."/>
            <person name="Chinwalla A."/>
            <person name="Mardis E.R."/>
            <person name="Wilson R.K."/>
        </authorList>
    </citation>
    <scope>NUCLEOTIDE SEQUENCE [LARGE SCALE GENOMIC DNA]</scope>
    <source>
        <strain evidence="1 2">ATCC 29863</strain>
    </source>
</reference>
<proteinExistence type="predicted"/>
<accession>G9YTV5</accession>
<evidence type="ECO:0000313" key="2">
    <source>
        <dbReference type="Proteomes" id="UP000004459"/>
    </source>
</evidence>
<dbReference type="AlphaFoldDB" id="G9YTV5"/>
<evidence type="ECO:0000313" key="1">
    <source>
        <dbReference type="EMBL" id="EHM43415.1"/>
    </source>
</evidence>